<feature type="compositionally biased region" description="Polar residues" evidence="6">
    <location>
        <begin position="355"/>
        <end position="374"/>
    </location>
</feature>
<keyword evidence="3 5" id="KW-0067">ATP-binding</keyword>
<comment type="caution">
    <text evidence="8">The sequence shown here is derived from an EMBL/GenBank/DDBJ whole genome shotgun (WGS) entry which is preliminary data.</text>
</comment>
<feature type="compositionally biased region" description="Basic and acidic residues" evidence="6">
    <location>
        <begin position="492"/>
        <end position="505"/>
    </location>
</feature>
<feature type="compositionally biased region" description="Basic and acidic residues" evidence="6">
    <location>
        <begin position="600"/>
        <end position="624"/>
    </location>
</feature>
<evidence type="ECO:0000256" key="2">
    <source>
        <dbReference type="ARBA" id="ARBA00022741"/>
    </source>
</evidence>
<feature type="compositionally biased region" description="Polar residues" evidence="6">
    <location>
        <begin position="463"/>
        <end position="477"/>
    </location>
</feature>
<comment type="similarity">
    <text evidence="1">Belongs to the FtsK/SpoIIIE/SftA family.</text>
</comment>
<feature type="compositionally biased region" description="Basic and acidic residues" evidence="6">
    <location>
        <begin position="750"/>
        <end position="766"/>
    </location>
</feature>
<feature type="region of interest" description="Disordered" evidence="6">
    <location>
        <begin position="393"/>
        <end position="831"/>
    </location>
</feature>
<feature type="domain" description="FtsK" evidence="7">
    <location>
        <begin position="1030"/>
        <end position="1218"/>
    </location>
</feature>
<organism evidence="8 9">
    <name type="scientific">Staphylococcus pettenkoferi</name>
    <dbReference type="NCBI Taxonomy" id="170573"/>
    <lineage>
        <taxon>Bacteria</taxon>
        <taxon>Bacillati</taxon>
        <taxon>Bacillota</taxon>
        <taxon>Bacilli</taxon>
        <taxon>Bacillales</taxon>
        <taxon>Staphylococcaceae</taxon>
        <taxon>Staphylococcus</taxon>
    </lineage>
</organism>
<dbReference type="InterPro" id="IPR036388">
    <property type="entry name" value="WH-like_DNA-bd_sf"/>
</dbReference>
<keyword evidence="2 5" id="KW-0547">Nucleotide-binding</keyword>
<dbReference type="InterPro" id="IPR050206">
    <property type="entry name" value="FtsK/SpoIIIE/SftA"/>
</dbReference>
<dbReference type="SUPFAM" id="SSF46785">
    <property type="entry name" value="Winged helix' DNA-binding domain"/>
    <property type="match status" value="1"/>
</dbReference>
<dbReference type="InterPro" id="IPR018541">
    <property type="entry name" value="Ftsk_gamma"/>
</dbReference>
<evidence type="ECO:0000259" key="7">
    <source>
        <dbReference type="PROSITE" id="PS50901"/>
    </source>
</evidence>
<feature type="compositionally biased region" description="Basic and acidic residues" evidence="6">
    <location>
        <begin position="789"/>
        <end position="801"/>
    </location>
</feature>
<evidence type="ECO:0000313" key="9">
    <source>
        <dbReference type="Proteomes" id="UP001072952"/>
    </source>
</evidence>
<feature type="compositionally biased region" description="Polar residues" evidence="6">
    <location>
        <begin position="870"/>
        <end position="888"/>
    </location>
</feature>
<feature type="compositionally biased region" description="Basic and acidic residues" evidence="6">
    <location>
        <begin position="58"/>
        <end position="83"/>
    </location>
</feature>
<dbReference type="InterPro" id="IPR041027">
    <property type="entry name" value="FtsK_alpha"/>
</dbReference>
<feature type="compositionally biased region" description="Low complexity" evidence="6">
    <location>
        <begin position="803"/>
        <end position="813"/>
    </location>
</feature>
<evidence type="ECO:0000256" key="1">
    <source>
        <dbReference type="ARBA" id="ARBA00006474"/>
    </source>
</evidence>
<proteinExistence type="inferred from homology"/>
<dbReference type="Pfam" id="PF01580">
    <property type="entry name" value="FtsK_SpoIIIE"/>
    <property type="match status" value="1"/>
</dbReference>
<dbReference type="Pfam" id="PF09397">
    <property type="entry name" value="FtsK_gamma"/>
    <property type="match status" value="1"/>
</dbReference>
<evidence type="ECO:0000256" key="4">
    <source>
        <dbReference type="ARBA" id="ARBA00023125"/>
    </source>
</evidence>
<accession>A0ABT4BH20</accession>
<feature type="compositionally biased region" description="Basic and acidic residues" evidence="6">
    <location>
        <begin position="564"/>
        <end position="575"/>
    </location>
</feature>
<dbReference type="Pfam" id="PF17854">
    <property type="entry name" value="FtsK_alpha"/>
    <property type="match status" value="1"/>
</dbReference>
<evidence type="ECO:0000256" key="6">
    <source>
        <dbReference type="SAM" id="MobiDB-lite"/>
    </source>
</evidence>
<dbReference type="Proteomes" id="UP001072952">
    <property type="component" value="Unassembled WGS sequence"/>
</dbReference>
<keyword evidence="4" id="KW-0238">DNA-binding</keyword>
<dbReference type="RefSeq" id="WP_268212978.1">
    <property type="nucleotide sequence ID" value="NZ_JANSKR010000003.1"/>
</dbReference>
<dbReference type="Gene3D" id="3.40.50.300">
    <property type="entry name" value="P-loop containing nucleotide triphosphate hydrolases"/>
    <property type="match status" value="1"/>
</dbReference>
<dbReference type="Gene3D" id="1.10.10.10">
    <property type="entry name" value="Winged helix-like DNA-binding domain superfamily/Winged helix DNA-binding domain"/>
    <property type="match status" value="1"/>
</dbReference>
<feature type="compositionally biased region" description="Low complexity" evidence="6">
    <location>
        <begin position="529"/>
        <end position="547"/>
    </location>
</feature>
<dbReference type="CDD" id="cd01127">
    <property type="entry name" value="TrwB_TraG_TraD_VirD4"/>
    <property type="match status" value="1"/>
</dbReference>
<dbReference type="SMART" id="SM00843">
    <property type="entry name" value="Ftsk_gamma"/>
    <property type="match status" value="1"/>
</dbReference>
<feature type="compositionally biased region" description="Basic residues" evidence="6">
    <location>
        <begin position="90"/>
        <end position="100"/>
    </location>
</feature>
<feature type="binding site" evidence="5">
    <location>
        <begin position="1047"/>
        <end position="1054"/>
    </location>
    <ligand>
        <name>ATP</name>
        <dbReference type="ChEBI" id="CHEBI:30616"/>
    </ligand>
</feature>
<dbReference type="InterPro" id="IPR027417">
    <property type="entry name" value="P-loop_NTPase"/>
</dbReference>
<feature type="compositionally biased region" description="Acidic residues" evidence="6">
    <location>
        <begin position="423"/>
        <end position="434"/>
    </location>
</feature>
<dbReference type="PANTHER" id="PTHR22683:SF42">
    <property type="entry name" value="DNA TRANSLOCASE SFTA"/>
    <property type="match status" value="1"/>
</dbReference>
<keyword evidence="9" id="KW-1185">Reference proteome</keyword>
<feature type="compositionally biased region" description="Low complexity" evidence="6">
    <location>
        <begin position="262"/>
        <end position="277"/>
    </location>
</feature>
<dbReference type="InterPro" id="IPR002543">
    <property type="entry name" value="FtsK_dom"/>
</dbReference>
<feature type="compositionally biased region" description="Polar residues" evidence="6">
    <location>
        <begin position="687"/>
        <end position="749"/>
    </location>
</feature>
<feature type="region of interest" description="Disordered" evidence="6">
    <location>
        <begin position="1"/>
        <end position="277"/>
    </location>
</feature>
<dbReference type="PROSITE" id="PS50901">
    <property type="entry name" value="FTSK"/>
    <property type="match status" value="1"/>
</dbReference>
<dbReference type="SUPFAM" id="SSF52540">
    <property type="entry name" value="P-loop containing nucleoside triphosphate hydrolases"/>
    <property type="match status" value="1"/>
</dbReference>
<protein>
    <submittedName>
        <fullName evidence="8">FtsK/SpoIIIE domain-containing protein</fullName>
    </submittedName>
</protein>
<reference evidence="8" key="2">
    <citation type="submission" date="2022-08" db="EMBL/GenBank/DDBJ databases">
        <authorList>
            <person name="Magnan C."/>
        </authorList>
    </citation>
    <scope>NUCLEOTIDE SEQUENCE</scope>
    <source>
        <strain evidence="8">NSP012P</strain>
    </source>
</reference>
<name>A0ABT4BH20_9STAP</name>
<dbReference type="Gene3D" id="3.30.980.40">
    <property type="match status" value="1"/>
</dbReference>
<feature type="compositionally biased region" description="Polar residues" evidence="6">
    <location>
        <begin position="117"/>
        <end position="139"/>
    </location>
</feature>
<feature type="compositionally biased region" description="Basic and acidic residues" evidence="6">
    <location>
        <begin position="661"/>
        <end position="683"/>
    </location>
</feature>
<dbReference type="PANTHER" id="PTHR22683">
    <property type="entry name" value="SPORULATION PROTEIN RELATED"/>
    <property type="match status" value="1"/>
</dbReference>
<feature type="compositionally biased region" description="Polar residues" evidence="6">
    <location>
        <begin position="221"/>
        <end position="252"/>
    </location>
</feature>
<gene>
    <name evidence="8" type="ORF">NW133_00210</name>
</gene>
<feature type="region of interest" description="Disordered" evidence="6">
    <location>
        <begin position="344"/>
        <end position="374"/>
    </location>
</feature>
<evidence type="ECO:0000256" key="3">
    <source>
        <dbReference type="ARBA" id="ARBA00022840"/>
    </source>
</evidence>
<dbReference type="InterPro" id="IPR036390">
    <property type="entry name" value="WH_DNA-bd_sf"/>
</dbReference>
<reference evidence="8" key="1">
    <citation type="journal article" date="2022" name="Int. J. Mol. Sci.">
        <title>Phenotypic and Genotypic Virulence Characterisation of Staphylococcus pettenkoferi Strains Isolated from Human Bloodstream and Diabetic Foot Infections.</title>
        <authorList>
            <person name="Magnan C."/>
            <person name="Ahmad-Mansour N."/>
            <person name="Pouget C."/>
            <person name="Morsli M."/>
            <person name="Huc-Brandt S."/>
            <person name="Pantel A."/>
            <person name="Dunyach-Remy C."/>
            <person name="Sotto A."/>
            <person name="Molle V."/>
            <person name="Lavigne J.-P."/>
        </authorList>
    </citation>
    <scope>NUCLEOTIDE SEQUENCE</scope>
    <source>
        <strain evidence="8">NSP012P</strain>
    </source>
</reference>
<dbReference type="EMBL" id="JANSLD010000001">
    <property type="protein sequence ID" value="MCY1581976.1"/>
    <property type="molecule type" value="Genomic_DNA"/>
</dbReference>
<evidence type="ECO:0000256" key="5">
    <source>
        <dbReference type="PROSITE-ProRule" id="PRU00289"/>
    </source>
</evidence>
<evidence type="ECO:0000313" key="8">
    <source>
        <dbReference type="EMBL" id="MCY1581976.1"/>
    </source>
</evidence>
<feature type="compositionally biased region" description="Basic residues" evidence="6">
    <location>
        <begin position="637"/>
        <end position="651"/>
    </location>
</feature>
<feature type="region of interest" description="Disordered" evidence="6">
    <location>
        <begin position="870"/>
        <end position="899"/>
    </location>
</feature>
<sequence length="1356" mass="154487">MSWFDKLFGEQDNPNKDYLNKRSHRRQKAKYDHQHTLLPQNNDIYERPKGKFRFPMRVLEEEQREAASHEEVSEERFTPHQQEEDTTPSRSRKRHRHRVDHHIQEHNDDAPSFECASASTRTQRQTQPSSSHQRKSIQTEALRAHSKRGQDTQPRNYATREFKASEVPSAIFGTHQRRKLDNGVIPTVDEERSHEEQHPDYAPRTQDSDALNHSNKEERNNSASSETKAQSSQSTQNEQASQPERSGQQTEADSSRSHDASRNSTIQRSNTRTRSRNNTINIENIYASQIVEEIRRERERKVLQKRQFKKALQQKRQQQHDEEEDSVQRAIDEMYANQAKRYIGESSLDEDTDDQAQLQKGETSNDVNESSPSHFNYEEVNLDDVRNVQQVDESDVTVDATPTDSEIDGTANDSSSESHQLSDESETATQSEDEIERHEVDDSAEDVQATQQRSHTSQDDSNVHVQSNDDLNNQEVTDAQYRDLDEEESQDQAEHLAESNEVKSDDETESSEDMKSPQNDLDAKEEVNDTTTQYQEDAQQQEDAQSQLERTKGDQPLVDDSDYVADKKDSTEHQDVANVTTTNPTQEEQEQSDEQVATSDGEHEDDKQEDDKQKESSHSEERKQGQQQSQSQDQKVHHAASKQKPKIRKGAKPFNVLMTPSDRKRAMDRKKKDYTVKEPELKPEMNPTHTQQARTSETPSSNHSTSKPQSSENDSQQNDTQESETDTVTQAETQNHALQQNDGASSTHTDTSRESSEVHHKHEQDVNNHLGVETDTQYRDSEVQSSTHDSMHAHEQNEHQQQRRQQPFNQQTQESGESHKEDQEENSTNFQQDAQIQQPYVQLSQEMNGSQNDVPENDNANTLNMADTQQTGMATRQQEASSIQQPKQQIRKGPSLNLPNINLLEEPEAHEIDEAWINEKKEELNDAFYYFNVPAEVQHVTEGPSVTRFELSVEKGVKVSRITALQDDIKMALAAKDIRIEAPIPGTSLVGIEVPNNSATKVNLRSIIETDSFKNAESKLTVAMGYRINNEPLLMDIAKTPHALIAGATGSGKSVCINSILMSLLYKNHPEELRLLLIDPKMVELAPYNDLPHLVSPVITDVKAATQSLKWAVDEMERRYKLFAKYHVRNITAFNKKAAYEDRMPKIVIVIDELADLMMMSPQEVEQSIARIAQKARACGIHMLVATQRPSVNVITGLIKANIPTRIAFMVSSSVDSRTILDSGGAERLLGYGDMLYLGSGMNKPIRVQGTFVSDEEIDEVVDYIKKQREPDYLFEEQELLKKNENQPKDELFMDVCHFMVQEGNISTSLIQRHFQIGYNRAARIVDQLEQLGYISGANGSKPRDVYITEADLEQI</sequence>
<feature type="compositionally biased region" description="Basic and acidic residues" evidence="6">
    <location>
        <begin position="7"/>
        <end position="20"/>
    </location>
</feature>
<feature type="compositionally biased region" description="Basic and acidic residues" evidence="6">
    <location>
        <begin position="189"/>
        <end position="201"/>
    </location>
</feature>